<dbReference type="PROSITE" id="PS00862">
    <property type="entry name" value="OX2_COVAL_FAD"/>
    <property type="match status" value="1"/>
</dbReference>
<feature type="signal peptide" evidence="6">
    <location>
        <begin position="1"/>
        <end position="24"/>
    </location>
</feature>
<feature type="domain" description="FAD-binding PCMH-type" evidence="7">
    <location>
        <begin position="78"/>
        <end position="254"/>
    </location>
</feature>
<dbReference type="EMBL" id="JAIFTL010000438">
    <property type="protein sequence ID" value="KAG9319503.1"/>
    <property type="molecule type" value="Genomic_DNA"/>
</dbReference>
<dbReference type="InterPro" id="IPR016166">
    <property type="entry name" value="FAD-bd_PCMH"/>
</dbReference>
<evidence type="ECO:0000256" key="4">
    <source>
        <dbReference type="ARBA" id="ARBA00022827"/>
    </source>
</evidence>
<dbReference type="InterPro" id="IPR036318">
    <property type="entry name" value="FAD-bd_PCMH-like_sf"/>
</dbReference>
<dbReference type="Gene3D" id="3.30.465.10">
    <property type="match status" value="1"/>
</dbReference>
<dbReference type="AlphaFoldDB" id="A0A9P7ZWC8"/>
<dbReference type="Gene3D" id="3.40.462.20">
    <property type="match status" value="1"/>
</dbReference>
<evidence type="ECO:0000313" key="8">
    <source>
        <dbReference type="EMBL" id="KAG9319503.1"/>
    </source>
</evidence>
<protein>
    <recommendedName>
        <fullName evidence="7">FAD-binding PCMH-type domain-containing protein</fullName>
    </recommendedName>
</protein>
<dbReference type="Proteomes" id="UP000717515">
    <property type="component" value="Unassembled WGS sequence"/>
</dbReference>
<comment type="cofactor">
    <cofactor evidence="1">
        <name>FAD</name>
        <dbReference type="ChEBI" id="CHEBI:57692"/>
    </cofactor>
</comment>
<name>A0A9P7ZWC8_MORAP</name>
<comment type="caution">
    <text evidence="8">The sequence shown here is derived from an EMBL/GenBank/DDBJ whole genome shotgun (WGS) entry which is preliminary data.</text>
</comment>
<feature type="chain" id="PRO_5040119856" description="FAD-binding PCMH-type domain-containing protein" evidence="6">
    <location>
        <begin position="25"/>
        <end position="525"/>
    </location>
</feature>
<evidence type="ECO:0000256" key="5">
    <source>
        <dbReference type="ARBA" id="ARBA00023002"/>
    </source>
</evidence>
<dbReference type="InterPro" id="IPR016169">
    <property type="entry name" value="FAD-bd_PCMH_sub2"/>
</dbReference>
<dbReference type="SUPFAM" id="SSF56176">
    <property type="entry name" value="FAD-binding/transporter-associated domain-like"/>
    <property type="match status" value="1"/>
</dbReference>
<gene>
    <name evidence="8" type="ORF">KVV02_008612</name>
</gene>
<evidence type="ECO:0000256" key="1">
    <source>
        <dbReference type="ARBA" id="ARBA00001974"/>
    </source>
</evidence>
<evidence type="ECO:0000259" key="7">
    <source>
        <dbReference type="PROSITE" id="PS51387"/>
    </source>
</evidence>
<dbReference type="Pfam" id="PF01565">
    <property type="entry name" value="FAD_binding_4"/>
    <property type="match status" value="1"/>
</dbReference>
<organism evidence="8 9">
    <name type="scientific">Mortierella alpina</name>
    <name type="common">Oleaginous fungus</name>
    <name type="synonym">Mortierella renispora</name>
    <dbReference type="NCBI Taxonomy" id="64518"/>
    <lineage>
        <taxon>Eukaryota</taxon>
        <taxon>Fungi</taxon>
        <taxon>Fungi incertae sedis</taxon>
        <taxon>Mucoromycota</taxon>
        <taxon>Mortierellomycotina</taxon>
        <taxon>Mortierellomycetes</taxon>
        <taxon>Mortierellales</taxon>
        <taxon>Mortierellaceae</taxon>
        <taxon>Mortierella</taxon>
    </lineage>
</organism>
<comment type="similarity">
    <text evidence="2">Belongs to the oxygen-dependent FAD-linked oxidoreductase family.</text>
</comment>
<keyword evidence="6" id="KW-0732">Signal</keyword>
<proteinExistence type="inferred from homology"/>
<dbReference type="PROSITE" id="PS51387">
    <property type="entry name" value="FAD_PCMH"/>
    <property type="match status" value="1"/>
</dbReference>
<evidence type="ECO:0000256" key="2">
    <source>
        <dbReference type="ARBA" id="ARBA00005466"/>
    </source>
</evidence>
<dbReference type="InterPro" id="IPR012951">
    <property type="entry name" value="BBE"/>
</dbReference>
<reference evidence="8" key="1">
    <citation type="submission" date="2021-07" db="EMBL/GenBank/DDBJ databases">
        <title>Draft genome of Mortierella alpina, strain LL118, isolated from an aspen leaf litter sample.</title>
        <authorList>
            <person name="Yang S."/>
            <person name="Vinatzer B.A."/>
        </authorList>
    </citation>
    <scope>NUCLEOTIDE SEQUENCE</scope>
    <source>
        <strain evidence="8">LL118</strain>
    </source>
</reference>
<evidence type="ECO:0000313" key="9">
    <source>
        <dbReference type="Proteomes" id="UP000717515"/>
    </source>
</evidence>
<dbReference type="PANTHER" id="PTHR42973">
    <property type="entry name" value="BINDING OXIDOREDUCTASE, PUTATIVE (AFU_ORTHOLOGUE AFUA_1G17690)-RELATED"/>
    <property type="match status" value="1"/>
</dbReference>
<dbReference type="InterPro" id="IPR050416">
    <property type="entry name" value="FAD-linked_Oxidoreductase"/>
</dbReference>
<dbReference type="PANTHER" id="PTHR42973:SF39">
    <property type="entry name" value="FAD-BINDING PCMH-TYPE DOMAIN-CONTAINING PROTEIN"/>
    <property type="match status" value="1"/>
</dbReference>
<dbReference type="Pfam" id="PF08031">
    <property type="entry name" value="BBE"/>
    <property type="match status" value="1"/>
</dbReference>
<evidence type="ECO:0000256" key="6">
    <source>
        <dbReference type="SAM" id="SignalP"/>
    </source>
</evidence>
<keyword evidence="4" id="KW-0274">FAD</keyword>
<sequence>MHFHILGSSSAAALLLLYTQFSQAYTLPPDATLSRRQELSPMAGNSTLLSCLKPLGAKVLQRQTSQFEKNRYAFDLRYTFNPEVIVLASSASDVQIAVKCAKASNVAVAPRSGGHSFEGYCIGGQDGSLVLDLSAIKSVKVTGTGGSARAKIGSGIRLGPLYLSLYKQGGWTINAGTCPTVGIGGHALGGGFGLLARKYGLLIDRIVEMELVSADGDLITVSANKNPDLFYALRGAGGGSYGVVTSFTVIPIKPADKVTSYTYDWKNSDYAKVLRAYVNFQATASRDIGVELNVAPDGLMIYGIFQGPKADALAALDPFLKAAPKPTASDVREGRHIDSALRFAYMYNDPKNIEALGLTGSYKAGDSHYTKGKSLVFPSALKDSTIELLGKWGSKRVKGMSANYLIIDLWGAAVKDTSVDATAFVHRNAHTVIEFVAEWDENPDAKPGKPDCVDCLKWMDDMYAELLADFAKNYGPVRGYQNYIDKDMPNWQEAYYGSAMARLKQIKSTADPTNIFRFPQSIPLK</sequence>
<keyword evidence="3" id="KW-0285">Flavoprotein</keyword>
<evidence type="ECO:0000256" key="3">
    <source>
        <dbReference type="ARBA" id="ARBA00022630"/>
    </source>
</evidence>
<dbReference type="GO" id="GO:0071949">
    <property type="term" value="F:FAD binding"/>
    <property type="evidence" value="ECO:0007669"/>
    <property type="project" value="InterPro"/>
</dbReference>
<dbReference type="GO" id="GO:0016491">
    <property type="term" value="F:oxidoreductase activity"/>
    <property type="evidence" value="ECO:0007669"/>
    <property type="project" value="UniProtKB-KW"/>
</dbReference>
<keyword evidence="5" id="KW-0560">Oxidoreductase</keyword>
<dbReference type="InterPro" id="IPR006094">
    <property type="entry name" value="Oxid_FAD_bind_N"/>
</dbReference>
<accession>A0A9P7ZWC8</accession>
<dbReference type="InterPro" id="IPR006093">
    <property type="entry name" value="Oxy_OxRdtase_FAD_BS"/>
</dbReference>